<dbReference type="CDD" id="cd00761">
    <property type="entry name" value="Glyco_tranf_GTA_type"/>
    <property type="match status" value="1"/>
</dbReference>
<feature type="domain" description="Glycosyltransferase 2-like" evidence="4">
    <location>
        <begin position="6"/>
        <end position="112"/>
    </location>
</feature>
<dbReference type="Pfam" id="PF00535">
    <property type="entry name" value="Glycos_transf_2"/>
    <property type="match status" value="1"/>
</dbReference>
<evidence type="ECO:0000256" key="3">
    <source>
        <dbReference type="ARBA" id="ARBA00022679"/>
    </source>
</evidence>
<dbReference type="InterPro" id="IPR029044">
    <property type="entry name" value="Nucleotide-diphossugar_trans"/>
</dbReference>
<dbReference type="InterPro" id="IPR001173">
    <property type="entry name" value="Glyco_trans_2-like"/>
</dbReference>
<accession>A0A8J3X1E1</accession>
<dbReference type="PANTHER" id="PTHR43685">
    <property type="entry name" value="GLYCOSYLTRANSFERASE"/>
    <property type="match status" value="1"/>
</dbReference>
<dbReference type="Gene3D" id="3.90.550.10">
    <property type="entry name" value="Spore Coat Polysaccharide Biosynthesis Protein SpsA, Chain A"/>
    <property type="match status" value="1"/>
</dbReference>
<evidence type="ECO:0000256" key="1">
    <source>
        <dbReference type="ARBA" id="ARBA00006739"/>
    </source>
</evidence>
<dbReference type="SUPFAM" id="SSF53448">
    <property type="entry name" value="Nucleotide-diphospho-sugar transferases"/>
    <property type="match status" value="1"/>
</dbReference>
<gene>
    <name evidence="5" type="ORF">Pme01_04500</name>
</gene>
<comment type="similarity">
    <text evidence="1">Belongs to the glycosyltransferase 2 family.</text>
</comment>
<keyword evidence="6" id="KW-1185">Reference proteome</keyword>
<evidence type="ECO:0000259" key="4">
    <source>
        <dbReference type="Pfam" id="PF00535"/>
    </source>
</evidence>
<evidence type="ECO:0000256" key="2">
    <source>
        <dbReference type="ARBA" id="ARBA00022676"/>
    </source>
</evidence>
<dbReference type="Proteomes" id="UP000599074">
    <property type="component" value="Unassembled WGS sequence"/>
</dbReference>
<dbReference type="PANTHER" id="PTHR43685:SF5">
    <property type="entry name" value="GLYCOSYLTRANSFERASE EPSE-RELATED"/>
    <property type="match status" value="1"/>
</dbReference>
<organism evidence="5 6">
    <name type="scientific">Planosporangium mesophilum</name>
    <dbReference type="NCBI Taxonomy" id="689768"/>
    <lineage>
        <taxon>Bacteria</taxon>
        <taxon>Bacillati</taxon>
        <taxon>Actinomycetota</taxon>
        <taxon>Actinomycetes</taxon>
        <taxon>Micromonosporales</taxon>
        <taxon>Micromonosporaceae</taxon>
        <taxon>Planosporangium</taxon>
    </lineage>
</organism>
<keyword evidence="2" id="KW-0328">Glycosyltransferase</keyword>
<comment type="caution">
    <text evidence="5">The sequence shown here is derived from an EMBL/GenBank/DDBJ whole genome shotgun (WGS) entry which is preliminary data.</text>
</comment>
<protein>
    <submittedName>
        <fullName evidence="5">Glycosyl transferase</fullName>
    </submittedName>
</protein>
<name>A0A8J3X1E1_9ACTN</name>
<keyword evidence="3 5" id="KW-0808">Transferase</keyword>
<proteinExistence type="inferred from homology"/>
<dbReference type="AlphaFoldDB" id="A0A8J3X1E1"/>
<dbReference type="EMBL" id="BOON01000003">
    <property type="protein sequence ID" value="GII20853.1"/>
    <property type="molecule type" value="Genomic_DNA"/>
</dbReference>
<evidence type="ECO:0000313" key="6">
    <source>
        <dbReference type="Proteomes" id="UP000599074"/>
    </source>
</evidence>
<sequence length="254" mass="27788">MNSTISIITPVLASGAKYLAEAYTSILAQQLPDGWEWEWIVQEDDETGSVATLIPQDDQRISFGQGRHGGPGVARTLALERATGSLIKELDVDDQLLPGALARDIEILTSHPDIGWTTSKALDLLPDGSTVCWDQDDPPGGRLSGEFLFQFWLDHDYRLPVLPATICIKRELLLAVGGWMALPASEDSGMLLAASVIRDGYFIPDSGLLYRKWPGQATAQAAHLDPVERNARMEIIKARVMAMRSVPPFSPRPA</sequence>
<dbReference type="GO" id="GO:0016757">
    <property type="term" value="F:glycosyltransferase activity"/>
    <property type="evidence" value="ECO:0007669"/>
    <property type="project" value="UniProtKB-KW"/>
</dbReference>
<reference evidence="5" key="1">
    <citation type="submission" date="2021-01" db="EMBL/GenBank/DDBJ databases">
        <title>Whole genome shotgun sequence of Planosporangium mesophilum NBRC 109066.</title>
        <authorList>
            <person name="Komaki H."/>
            <person name="Tamura T."/>
        </authorList>
    </citation>
    <scope>NUCLEOTIDE SEQUENCE</scope>
    <source>
        <strain evidence="5">NBRC 109066</strain>
    </source>
</reference>
<dbReference type="InterPro" id="IPR050834">
    <property type="entry name" value="Glycosyltransf_2"/>
</dbReference>
<evidence type="ECO:0000313" key="5">
    <source>
        <dbReference type="EMBL" id="GII20853.1"/>
    </source>
</evidence>